<reference evidence="2 3" key="1">
    <citation type="submission" date="2014-05" db="EMBL/GenBank/DDBJ databases">
        <title>Complete genome sequence of the Streptomyces mutabilis TRM45540.</title>
        <authorList>
            <person name="Luo X."/>
            <person name="Zhang L."/>
        </authorList>
    </citation>
    <scope>NUCLEOTIDE SEQUENCE [LARGE SCALE GENOMIC DNA]</scope>
    <source>
        <strain evidence="2 3">TRM45540</strain>
    </source>
</reference>
<dbReference type="AlphaFoldDB" id="A0A086MWH0"/>
<evidence type="ECO:0000313" key="2">
    <source>
        <dbReference type="EMBL" id="KFG73238.1"/>
    </source>
</evidence>
<dbReference type="InterPro" id="IPR032716">
    <property type="entry name" value="ACC_epsilon"/>
</dbReference>
<accession>A0A086MWH0</accession>
<evidence type="ECO:0000313" key="3">
    <source>
        <dbReference type="Proteomes" id="UP000029095"/>
    </source>
</evidence>
<proteinExistence type="predicted"/>
<comment type="caution">
    <text evidence="2">The sequence shown here is derived from an EMBL/GenBank/DDBJ whole genome shotgun (WGS) entry which is preliminary data.</text>
</comment>
<protein>
    <recommendedName>
        <fullName evidence="4">Acyl-CoA carboxylase subunit epsilon</fullName>
    </recommendedName>
</protein>
<name>A0A086MWH0_9ACTN</name>
<dbReference type="RefSeq" id="WP_043378913.1">
    <property type="nucleotide sequence ID" value="NZ_KN039947.1"/>
</dbReference>
<organism evidence="2 3">
    <name type="scientific">Streptomyces mutabilis</name>
    <dbReference type="NCBI Taxonomy" id="67332"/>
    <lineage>
        <taxon>Bacteria</taxon>
        <taxon>Bacillati</taxon>
        <taxon>Actinomycetota</taxon>
        <taxon>Actinomycetes</taxon>
        <taxon>Kitasatosporales</taxon>
        <taxon>Streptomycetaceae</taxon>
        <taxon>Streptomyces</taxon>
    </lineage>
</organism>
<dbReference type="Proteomes" id="UP000029095">
    <property type="component" value="Unassembled WGS sequence"/>
</dbReference>
<feature type="region of interest" description="Disordered" evidence="1">
    <location>
        <begin position="34"/>
        <end position="62"/>
    </location>
</feature>
<sequence length="62" mass="6707">MLTPPPPIRIEKGQATDEELAALAALLLSRATRAGVDAQAPTPGTTSWRPRPFHPPHSWQTP</sequence>
<evidence type="ECO:0008006" key="4">
    <source>
        <dbReference type="Google" id="ProtNLM"/>
    </source>
</evidence>
<dbReference type="Pfam" id="PF13822">
    <property type="entry name" value="ACC_epsilon"/>
    <property type="match status" value="1"/>
</dbReference>
<dbReference type="STRING" id="1915400.FM21_20660"/>
<dbReference type="GO" id="GO:0004658">
    <property type="term" value="F:propionyl-CoA carboxylase activity"/>
    <property type="evidence" value="ECO:0007669"/>
    <property type="project" value="InterPro"/>
</dbReference>
<dbReference type="EMBL" id="JNFQ01000002">
    <property type="protein sequence ID" value="KFG73238.1"/>
    <property type="molecule type" value="Genomic_DNA"/>
</dbReference>
<dbReference type="HOGENOM" id="CLU_175330_3_1_11"/>
<dbReference type="GO" id="GO:0003989">
    <property type="term" value="F:acetyl-CoA carboxylase activity"/>
    <property type="evidence" value="ECO:0007669"/>
    <property type="project" value="InterPro"/>
</dbReference>
<gene>
    <name evidence="2" type="ORF">FM21_20660</name>
</gene>
<keyword evidence="3" id="KW-1185">Reference proteome</keyword>
<evidence type="ECO:0000256" key="1">
    <source>
        <dbReference type="SAM" id="MobiDB-lite"/>
    </source>
</evidence>